<dbReference type="InterPro" id="IPR015500">
    <property type="entry name" value="Peptidase_S8_subtilisin-rel"/>
</dbReference>
<evidence type="ECO:0000256" key="9">
    <source>
        <dbReference type="SAM" id="MobiDB-lite"/>
    </source>
</evidence>
<feature type="region of interest" description="Disordered" evidence="9">
    <location>
        <begin position="524"/>
        <end position="559"/>
    </location>
</feature>
<evidence type="ECO:0000256" key="8">
    <source>
        <dbReference type="RuleBase" id="RU003355"/>
    </source>
</evidence>
<keyword evidence="3" id="KW-0732">Signal</keyword>
<dbReference type="InterPro" id="IPR000209">
    <property type="entry name" value="Peptidase_S8/S53_dom"/>
</dbReference>
<dbReference type="RefSeq" id="WP_234760912.1">
    <property type="nucleotide sequence ID" value="NZ_JAKEIP010000006.1"/>
</dbReference>
<dbReference type="Gene3D" id="3.30.70.80">
    <property type="entry name" value="Peptidase S8 propeptide/proteinase inhibitor I9"/>
    <property type="match status" value="1"/>
</dbReference>
<dbReference type="Gene3D" id="3.50.30.30">
    <property type="match status" value="1"/>
</dbReference>
<dbReference type="SUPFAM" id="SSF52743">
    <property type="entry name" value="Subtilisin-like"/>
    <property type="match status" value="1"/>
</dbReference>
<evidence type="ECO:0000259" key="13">
    <source>
        <dbReference type="Pfam" id="PF17766"/>
    </source>
</evidence>
<reference evidence="14" key="1">
    <citation type="submission" date="2022-01" db="EMBL/GenBank/DDBJ databases">
        <title>Draft Genome Sequences of Seven Type Strains of the Genus Streptomyces.</title>
        <authorList>
            <person name="Aziz S."/>
            <person name="Coretto E."/>
            <person name="Chronakova A."/>
            <person name="Sproer C."/>
            <person name="Huber K."/>
            <person name="Nouioui I."/>
            <person name="Gross H."/>
        </authorList>
    </citation>
    <scope>NUCLEOTIDE SEQUENCE</scope>
    <source>
        <strain evidence="14">DSM 103493</strain>
    </source>
</reference>
<dbReference type="InterPro" id="IPR045051">
    <property type="entry name" value="SBT"/>
</dbReference>
<dbReference type="Pfam" id="PF05922">
    <property type="entry name" value="Inhibitor_I9"/>
    <property type="match status" value="1"/>
</dbReference>
<feature type="active site" description="Charge relay system" evidence="6 7">
    <location>
        <position position="266"/>
    </location>
</feature>
<dbReference type="InterPro" id="IPR023828">
    <property type="entry name" value="Peptidase_S8_Ser-AS"/>
</dbReference>
<sequence length="1007" mass="104953">MDTRSYRDGTFVVQLTDTPVATYGGGLPGLKRTAPEPGGQLDVGSGAIEDYLRHLDAHRKKVLSAVPGVKKLYDYDYALNGFAAKLTGEQAAKLVRTPGVASVTRAGVTALHPVPEDTDGQSAPRRPATVPDDRGSMGHLAGNRSQAGGETRAGVRPPDIPGFLGLTGRSGLWSKLGGPEHAGEGTIVGIVDSGFDPSNKMLAPLPEPRPDADVIARKWHGTCDQGNDPAHKVTCNNKVIGAQWFRKGVSDPAPEDVPSPRDTDSHGTHTGTTAAGNRITSAVIAGTPVRGTLTGMAPAARLAYYKACWRMGCPEVDTAAAIDRAVADGVDVLNLSFDGHLESPIYRAATFNAAKAGVFIAGSAGNNPSSGTANHTAPWITSVASTTHDTDYRATLRLGDSQEFTGRALSPGIPASPLINAADAVRAGADSAKAALCAPDTLDPAKAKGKIVVCDRGGDGIFIQDKALEVRSAGGRAVVLVNTPSSAQDSFLAQAAVPLFVLSQEDGKRVKAYATAPAASAALTASSRTSKHAPEVAADSSPGPDPYSGGDMLKPDLSAPGDLVPAGTVPGGGNNAYPGPFGFLSGTSMASPHVAGLAALLKQLHPTWSPMRVKSALMTTATTTDKQGKPLVRVGSKPATPLDHGAGQVRPALAAAPGLVYDSTVTDWTSYLCAVGIAPPADAERDLCGTARKSDPSDLNYPSLAVGDLYGRQTLTRRVTNVSEKSAVYEAALKTPPGFTAKVSPQRLTLRPGGSATYRVTFTRTDAAFDSWSFGALTWNDVSRQHRVTSQIALRAHRFDVPDEAEAQGTSGTVRIATHVGWNGRLTATTTGLYAAEKTTGTLTGTDRTELENNPFTSDAIKKVHLHVPGSAKFTRVAITAADHLADSDIDVYAFDTEGNLAGPLPVPGSDERFDLPPGDYDLYIQQFALPEGATTQQFTLWTWQVGSGDPAIRATVTPPTRPVTGGERPEVTVSWQGAARGERYLGVVEYGDGSATVGRTALTLTP</sequence>
<accession>A0A9X1THF1</accession>
<evidence type="ECO:0000259" key="11">
    <source>
        <dbReference type="Pfam" id="PF02225"/>
    </source>
</evidence>
<dbReference type="InterPro" id="IPR010259">
    <property type="entry name" value="S8pro/Inhibitor_I9"/>
</dbReference>
<dbReference type="InterPro" id="IPR037045">
    <property type="entry name" value="S8pro/Inhibitor_I9_sf"/>
</dbReference>
<evidence type="ECO:0000313" key="15">
    <source>
        <dbReference type="Proteomes" id="UP001139384"/>
    </source>
</evidence>
<evidence type="ECO:0000256" key="6">
    <source>
        <dbReference type="PIRSR" id="PIRSR615500-1"/>
    </source>
</evidence>
<dbReference type="EMBL" id="JAKEIP010000006">
    <property type="protein sequence ID" value="MCF1592601.1"/>
    <property type="molecule type" value="Genomic_DNA"/>
</dbReference>
<dbReference type="Pfam" id="PF02225">
    <property type="entry name" value="PA"/>
    <property type="match status" value="1"/>
</dbReference>
<dbReference type="Proteomes" id="UP001139384">
    <property type="component" value="Unassembled WGS sequence"/>
</dbReference>
<feature type="domain" description="Peptidase S8/S53" evidence="10">
    <location>
        <begin position="183"/>
        <end position="627"/>
    </location>
</feature>
<evidence type="ECO:0000256" key="7">
    <source>
        <dbReference type="PROSITE-ProRule" id="PRU01240"/>
    </source>
</evidence>
<feature type="compositionally biased region" description="Basic and acidic residues" evidence="9">
    <location>
        <begin position="258"/>
        <end position="267"/>
    </location>
</feature>
<dbReference type="InterPro" id="IPR036852">
    <property type="entry name" value="Peptidase_S8/S53_dom_sf"/>
</dbReference>
<dbReference type="Gene3D" id="2.60.40.2310">
    <property type="match status" value="1"/>
</dbReference>
<dbReference type="Gene3D" id="3.40.50.200">
    <property type="entry name" value="Peptidase S8/S53 domain"/>
    <property type="match status" value="1"/>
</dbReference>
<dbReference type="PRINTS" id="PR00723">
    <property type="entry name" value="SUBTILISIN"/>
</dbReference>
<dbReference type="PROSITE" id="PS51892">
    <property type="entry name" value="SUBTILASE"/>
    <property type="match status" value="1"/>
</dbReference>
<comment type="similarity">
    <text evidence="1 7 8">Belongs to the peptidase S8 family.</text>
</comment>
<dbReference type="InterPro" id="IPR023827">
    <property type="entry name" value="Peptidase_S8_Asp-AS"/>
</dbReference>
<dbReference type="PANTHER" id="PTHR10795">
    <property type="entry name" value="PROPROTEIN CONVERTASE SUBTILISIN/KEXIN"/>
    <property type="match status" value="1"/>
</dbReference>
<keyword evidence="5 7" id="KW-0720">Serine protease</keyword>
<feature type="active site" description="Charge relay system" evidence="6 7">
    <location>
        <position position="588"/>
    </location>
</feature>
<evidence type="ECO:0000259" key="12">
    <source>
        <dbReference type="Pfam" id="PF05922"/>
    </source>
</evidence>
<dbReference type="Pfam" id="PF17766">
    <property type="entry name" value="fn3_6"/>
    <property type="match status" value="1"/>
</dbReference>
<comment type="caution">
    <text evidence="14">The sequence shown here is derived from an EMBL/GenBank/DDBJ whole genome shotgun (WGS) entry which is preliminary data.</text>
</comment>
<dbReference type="GO" id="GO:0004252">
    <property type="term" value="F:serine-type endopeptidase activity"/>
    <property type="evidence" value="ECO:0007669"/>
    <property type="project" value="UniProtKB-UniRule"/>
</dbReference>
<feature type="domain" description="Inhibitor I9" evidence="12">
    <location>
        <begin position="65"/>
        <end position="105"/>
    </location>
</feature>
<feature type="domain" description="Subtilisin-like protease fibronectin type-III" evidence="13">
    <location>
        <begin position="698"/>
        <end position="793"/>
    </location>
</feature>
<evidence type="ECO:0000256" key="5">
    <source>
        <dbReference type="ARBA" id="ARBA00022825"/>
    </source>
</evidence>
<dbReference type="PROSITE" id="PS00138">
    <property type="entry name" value="SUBTILASE_SER"/>
    <property type="match status" value="1"/>
</dbReference>
<evidence type="ECO:0000256" key="2">
    <source>
        <dbReference type="ARBA" id="ARBA00022670"/>
    </source>
</evidence>
<evidence type="ECO:0000256" key="3">
    <source>
        <dbReference type="ARBA" id="ARBA00022729"/>
    </source>
</evidence>
<evidence type="ECO:0000313" key="14">
    <source>
        <dbReference type="EMBL" id="MCF1592601.1"/>
    </source>
</evidence>
<dbReference type="AlphaFoldDB" id="A0A9X1THF1"/>
<feature type="region of interest" description="Disordered" evidence="9">
    <location>
        <begin position="112"/>
        <end position="160"/>
    </location>
</feature>
<feature type="active site" description="Charge relay system" evidence="6 7">
    <location>
        <position position="192"/>
    </location>
</feature>
<keyword evidence="2 7" id="KW-0645">Protease</keyword>
<feature type="domain" description="PA" evidence="11">
    <location>
        <begin position="433"/>
        <end position="509"/>
    </location>
</feature>
<keyword evidence="15" id="KW-1185">Reference proteome</keyword>
<dbReference type="PROSITE" id="PS00136">
    <property type="entry name" value="SUBTILASE_ASP"/>
    <property type="match status" value="1"/>
</dbReference>
<evidence type="ECO:0000256" key="1">
    <source>
        <dbReference type="ARBA" id="ARBA00011073"/>
    </source>
</evidence>
<evidence type="ECO:0000256" key="4">
    <source>
        <dbReference type="ARBA" id="ARBA00022801"/>
    </source>
</evidence>
<gene>
    <name evidence="14" type="ORF">L0P92_03320</name>
</gene>
<dbReference type="CDD" id="cd02120">
    <property type="entry name" value="PA_subtilisin_like"/>
    <property type="match status" value="1"/>
</dbReference>
<dbReference type="InterPro" id="IPR041469">
    <property type="entry name" value="Subtilisin-like_FN3"/>
</dbReference>
<evidence type="ECO:0000259" key="10">
    <source>
        <dbReference type="Pfam" id="PF00082"/>
    </source>
</evidence>
<proteinExistence type="inferred from homology"/>
<protein>
    <submittedName>
        <fullName evidence="14">S8 family serine peptidase</fullName>
    </submittedName>
</protein>
<name>A0A9X1THF1_STRM4</name>
<dbReference type="GO" id="GO:0006508">
    <property type="term" value="P:proteolysis"/>
    <property type="evidence" value="ECO:0007669"/>
    <property type="project" value="UniProtKB-KW"/>
</dbReference>
<dbReference type="Pfam" id="PF00082">
    <property type="entry name" value="Peptidase_S8"/>
    <property type="match status" value="1"/>
</dbReference>
<organism evidence="14 15">
    <name type="scientific">Streptomyces muensis</name>
    <dbReference type="NCBI Taxonomy" id="1077944"/>
    <lineage>
        <taxon>Bacteria</taxon>
        <taxon>Bacillati</taxon>
        <taxon>Actinomycetota</taxon>
        <taxon>Actinomycetes</taxon>
        <taxon>Kitasatosporales</taxon>
        <taxon>Streptomycetaceae</taxon>
        <taxon>Streptomyces</taxon>
    </lineage>
</organism>
<dbReference type="InterPro" id="IPR003137">
    <property type="entry name" value="PA_domain"/>
</dbReference>
<keyword evidence="4 7" id="KW-0378">Hydrolase</keyword>
<feature type="region of interest" description="Disordered" evidence="9">
    <location>
        <begin position="247"/>
        <end position="277"/>
    </location>
</feature>